<evidence type="ECO:0000313" key="1">
    <source>
        <dbReference type="EMBL" id="CAI8050340.1"/>
    </source>
</evidence>
<dbReference type="EMBL" id="CASHTH010003857">
    <property type="protein sequence ID" value="CAI8050340.1"/>
    <property type="molecule type" value="Genomic_DNA"/>
</dbReference>
<reference evidence="1" key="1">
    <citation type="submission" date="2023-03" db="EMBL/GenBank/DDBJ databases">
        <authorList>
            <person name="Steffen K."/>
            <person name="Cardenas P."/>
        </authorList>
    </citation>
    <scope>NUCLEOTIDE SEQUENCE</scope>
</reference>
<feature type="non-terminal residue" evidence="1">
    <location>
        <position position="31"/>
    </location>
</feature>
<keyword evidence="2" id="KW-1185">Reference proteome</keyword>
<dbReference type="Proteomes" id="UP001174909">
    <property type="component" value="Unassembled WGS sequence"/>
</dbReference>
<evidence type="ECO:0000313" key="2">
    <source>
        <dbReference type="Proteomes" id="UP001174909"/>
    </source>
</evidence>
<name>A0AA35TL82_GEOBA</name>
<dbReference type="AlphaFoldDB" id="A0AA35TL82"/>
<comment type="caution">
    <text evidence="1">The sequence shown here is derived from an EMBL/GenBank/DDBJ whole genome shotgun (WGS) entry which is preliminary data.</text>
</comment>
<proteinExistence type="predicted"/>
<organism evidence="1 2">
    <name type="scientific">Geodia barretti</name>
    <name type="common">Barrett's horny sponge</name>
    <dbReference type="NCBI Taxonomy" id="519541"/>
    <lineage>
        <taxon>Eukaryota</taxon>
        <taxon>Metazoa</taxon>
        <taxon>Porifera</taxon>
        <taxon>Demospongiae</taxon>
        <taxon>Heteroscleromorpha</taxon>
        <taxon>Tetractinellida</taxon>
        <taxon>Astrophorina</taxon>
        <taxon>Geodiidae</taxon>
        <taxon>Geodia</taxon>
    </lineage>
</organism>
<protein>
    <submittedName>
        <fullName evidence="1">Uncharacterized protein</fullName>
    </submittedName>
</protein>
<sequence length="31" mass="3877">MKYFFGERIEQFVCIQNHVNFTEYSPLHRDK</sequence>
<gene>
    <name evidence="1" type="ORF">GBAR_LOCUS27652</name>
</gene>
<accession>A0AA35TL82</accession>